<dbReference type="PANTHER" id="PTHR22946:SF9">
    <property type="entry name" value="POLYKETIDE TRANSFERASE AF380"/>
    <property type="match status" value="1"/>
</dbReference>
<feature type="domain" description="Serine aminopeptidase S33" evidence="2">
    <location>
        <begin position="30"/>
        <end position="272"/>
    </location>
</feature>
<dbReference type="RefSeq" id="WP_005256162.1">
    <property type="nucleotide sequence ID" value="NZ_BMDR01000007.1"/>
</dbReference>
<dbReference type="Gene3D" id="1.10.10.800">
    <property type="match status" value="1"/>
</dbReference>
<comment type="caution">
    <text evidence="3">The sequence shown here is derived from an EMBL/GenBank/DDBJ whole genome shotgun (WGS) entry which is preliminary data.</text>
</comment>
<dbReference type="EMBL" id="APRW01000009">
    <property type="protein sequence ID" value="ENX21498.1"/>
    <property type="molecule type" value="Genomic_DNA"/>
</dbReference>
<dbReference type="Proteomes" id="UP000013173">
    <property type="component" value="Unassembled WGS sequence"/>
</dbReference>
<gene>
    <name evidence="3" type="ORF">F892_00730</name>
</gene>
<keyword evidence="4" id="KW-1185">Reference proteome</keyword>
<evidence type="ECO:0000256" key="1">
    <source>
        <dbReference type="ARBA" id="ARBA00022801"/>
    </source>
</evidence>
<dbReference type="GeneID" id="303684630"/>
<dbReference type="InterPro" id="IPR022742">
    <property type="entry name" value="Hydrolase_4"/>
</dbReference>
<evidence type="ECO:0000313" key="4">
    <source>
        <dbReference type="Proteomes" id="UP000013173"/>
    </source>
</evidence>
<evidence type="ECO:0000259" key="2">
    <source>
        <dbReference type="Pfam" id="PF12146"/>
    </source>
</evidence>
<dbReference type="InterPro" id="IPR029058">
    <property type="entry name" value="AB_hydrolase_fold"/>
</dbReference>
<keyword evidence="1" id="KW-0378">Hydrolase</keyword>
<dbReference type="InterPro" id="IPR050261">
    <property type="entry name" value="FrsA_esterase"/>
</dbReference>
<sequence length="298" mass="32917">MTTLPNRRDVYFYSHGLKCHGWLYLPDSKKPAPVIVMGHGLGSVKTMRLPAYAERFCEAGYACLLFDYRHFGDSEGQPRQLLDIQKQLEDWQAAINFVRDSEDVDGTRIVLWGTSFGGGHAIAAAAADKRVSGVISQCPFTDGWASSMAINPISSMKIMPLAIADQIGAWLGAEPKYIATSGKPLSRALMTTPDALSGYFSLMPKDNSVKNYVAARIALNIMRYYPGRDAAKLNCPAFFAVCSTDSVAPSKATLRHVRKAPQGEIHIYEEGHFDIYLGEAFEKVVTDQLKFLLRIMPV</sequence>
<proteinExistence type="predicted"/>
<dbReference type="Pfam" id="PF12146">
    <property type="entry name" value="Hydrolase_4"/>
    <property type="match status" value="1"/>
</dbReference>
<dbReference type="HOGENOM" id="CLU_048587_1_0_6"/>
<accession>N9NKH8</accession>
<dbReference type="PATRIC" id="fig|1217706.3.peg.693"/>
<name>N9NKH8_9GAMM</name>
<evidence type="ECO:0000313" key="3">
    <source>
        <dbReference type="EMBL" id="ENX21498.1"/>
    </source>
</evidence>
<protein>
    <recommendedName>
        <fullName evidence="2">Serine aminopeptidase S33 domain-containing protein</fullName>
    </recommendedName>
</protein>
<dbReference type="Gene3D" id="3.40.50.1820">
    <property type="entry name" value="alpha/beta hydrolase"/>
    <property type="match status" value="1"/>
</dbReference>
<dbReference type="PANTHER" id="PTHR22946">
    <property type="entry name" value="DIENELACTONE HYDROLASE DOMAIN-CONTAINING PROTEIN-RELATED"/>
    <property type="match status" value="1"/>
</dbReference>
<organism evidence="3 4">
    <name type="scientific">Acinetobacter vivianii</name>
    <dbReference type="NCBI Taxonomy" id="1776742"/>
    <lineage>
        <taxon>Bacteria</taxon>
        <taxon>Pseudomonadati</taxon>
        <taxon>Pseudomonadota</taxon>
        <taxon>Gammaproteobacteria</taxon>
        <taxon>Moraxellales</taxon>
        <taxon>Moraxellaceae</taxon>
        <taxon>Acinetobacter</taxon>
    </lineage>
</organism>
<dbReference type="AlphaFoldDB" id="N9NKH8"/>
<dbReference type="SUPFAM" id="SSF53474">
    <property type="entry name" value="alpha/beta-Hydrolases"/>
    <property type="match status" value="1"/>
</dbReference>
<reference evidence="3 4" key="1">
    <citation type="submission" date="2013-02" db="EMBL/GenBank/DDBJ databases">
        <title>The Genome Sequence of Acinetobacter sp. NIPH 2168.</title>
        <authorList>
            <consortium name="The Broad Institute Genome Sequencing Platform"/>
            <consortium name="The Broad Institute Genome Sequencing Center for Infectious Disease"/>
            <person name="Cerqueira G."/>
            <person name="Feldgarden M."/>
            <person name="Courvalin P."/>
            <person name="Perichon B."/>
            <person name="Grillot-Courvalin C."/>
            <person name="Clermont D."/>
            <person name="Rocha E."/>
            <person name="Yoon E.-J."/>
            <person name="Nemec A."/>
            <person name="Walker B."/>
            <person name="Young S.K."/>
            <person name="Zeng Q."/>
            <person name="Gargeya S."/>
            <person name="Fitzgerald M."/>
            <person name="Haas B."/>
            <person name="Abouelleil A."/>
            <person name="Alvarado L."/>
            <person name="Arachchi H.M."/>
            <person name="Berlin A.M."/>
            <person name="Chapman S.B."/>
            <person name="Dewar J."/>
            <person name="Goldberg J."/>
            <person name="Griggs A."/>
            <person name="Gujja S."/>
            <person name="Hansen M."/>
            <person name="Howarth C."/>
            <person name="Imamovic A."/>
            <person name="Larimer J."/>
            <person name="McCowan C."/>
            <person name="Murphy C."/>
            <person name="Neiman D."/>
            <person name="Pearson M."/>
            <person name="Priest M."/>
            <person name="Roberts A."/>
            <person name="Saif S."/>
            <person name="Shea T."/>
            <person name="Sisk P."/>
            <person name="Sykes S."/>
            <person name="Wortman J."/>
            <person name="Nusbaum C."/>
            <person name="Birren B."/>
        </authorList>
    </citation>
    <scope>NUCLEOTIDE SEQUENCE [LARGE SCALE GENOMIC DNA]</scope>
    <source>
        <strain evidence="3 4">NIPH 2168</strain>
    </source>
</reference>
<dbReference type="GO" id="GO:0052689">
    <property type="term" value="F:carboxylic ester hydrolase activity"/>
    <property type="evidence" value="ECO:0007669"/>
    <property type="project" value="UniProtKB-ARBA"/>
</dbReference>
<dbReference type="OrthoDB" id="9805123at2"/>